<dbReference type="Gene3D" id="1.20.144.10">
    <property type="entry name" value="Phosphatidic acid phosphatase type 2/haloperoxidase"/>
    <property type="match status" value="1"/>
</dbReference>
<feature type="transmembrane region" description="Helical" evidence="1">
    <location>
        <begin position="241"/>
        <end position="263"/>
    </location>
</feature>
<keyword evidence="1" id="KW-0812">Transmembrane</keyword>
<keyword evidence="4" id="KW-1185">Reference proteome</keyword>
<protein>
    <submittedName>
        <fullName evidence="3">Phosphatase PAP2 family protein</fullName>
    </submittedName>
</protein>
<evidence type="ECO:0000256" key="1">
    <source>
        <dbReference type="SAM" id="Phobius"/>
    </source>
</evidence>
<feature type="transmembrane region" description="Helical" evidence="1">
    <location>
        <begin position="145"/>
        <end position="163"/>
    </location>
</feature>
<keyword evidence="1" id="KW-1133">Transmembrane helix</keyword>
<organism evidence="3 4">
    <name type="scientific">Halorussus caseinilyticus</name>
    <dbReference type="NCBI Taxonomy" id="3034025"/>
    <lineage>
        <taxon>Archaea</taxon>
        <taxon>Methanobacteriati</taxon>
        <taxon>Methanobacteriota</taxon>
        <taxon>Stenosarchaea group</taxon>
        <taxon>Halobacteria</taxon>
        <taxon>Halobacteriales</taxon>
        <taxon>Haladaptataceae</taxon>
        <taxon>Halorussus</taxon>
    </lineage>
</organism>
<dbReference type="EMBL" id="JBHSZH010000005">
    <property type="protein sequence ID" value="MFC7082157.1"/>
    <property type="molecule type" value="Genomic_DNA"/>
</dbReference>
<dbReference type="Pfam" id="PF01569">
    <property type="entry name" value="PAP2"/>
    <property type="match status" value="1"/>
</dbReference>
<dbReference type="GeneID" id="79304458"/>
<feature type="transmembrane region" description="Helical" evidence="1">
    <location>
        <begin position="120"/>
        <end position="139"/>
    </location>
</feature>
<dbReference type="RefSeq" id="WP_276279864.1">
    <property type="nucleotide sequence ID" value="NZ_CP119809.1"/>
</dbReference>
<comment type="caution">
    <text evidence="3">The sequence shown here is derived from an EMBL/GenBank/DDBJ whole genome shotgun (WGS) entry which is preliminary data.</text>
</comment>
<evidence type="ECO:0000313" key="3">
    <source>
        <dbReference type="EMBL" id="MFC7082157.1"/>
    </source>
</evidence>
<dbReference type="PANTHER" id="PTHR14969:SF13">
    <property type="entry name" value="AT30094P"/>
    <property type="match status" value="1"/>
</dbReference>
<name>A0ABD5WSI8_9EURY</name>
<dbReference type="AlphaFoldDB" id="A0ABD5WSI8"/>
<evidence type="ECO:0000313" key="4">
    <source>
        <dbReference type="Proteomes" id="UP001596407"/>
    </source>
</evidence>
<feature type="domain" description="Phosphatidic acid phosphatase type 2/haloperoxidase" evidence="2">
    <location>
        <begin position="51"/>
        <end position="160"/>
    </location>
</feature>
<feature type="transmembrane region" description="Helical" evidence="1">
    <location>
        <begin position="170"/>
        <end position="187"/>
    </location>
</feature>
<sequence>MPGRGFGVVETLKKLLPDVVREVFAVLTQLGDAWFIFAAVALLYWFGERDEGAFALATVLGAIALTVALKGLFQLPRPPAAIRAGHASGYGFPSGHAIGATVLWGLLVEALEHGERRWRAVGAAAAIAIVTTSRVVIGVHYVVDVLVGVVVGLAYLAGLLRWAKWRPNRAFVVAAVSALAAVVTAGLTPDSVATVAGVVGAGLTWAAFDAPPESPVEAPAAFAGLAALGVVGYAGNELGLSLATTFGLNLVVPAGILLLPVVVERAKRERSASPT</sequence>
<feature type="transmembrane region" description="Helical" evidence="1">
    <location>
        <begin position="87"/>
        <end position="108"/>
    </location>
</feature>
<gene>
    <name evidence="3" type="ORF">ACFQJ6_20780</name>
</gene>
<dbReference type="SMART" id="SM00014">
    <property type="entry name" value="acidPPc"/>
    <property type="match status" value="1"/>
</dbReference>
<feature type="transmembrane region" description="Helical" evidence="1">
    <location>
        <begin position="23"/>
        <end position="46"/>
    </location>
</feature>
<dbReference type="InterPro" id="IPR036938">
    <property type="entry name" value="PAP2/HPO_sf"/>
</dbReference>
<keyword evidence="1" id="KW-0472">Membrane</keyword>
<dbReference type="Proteomes" id="UP001596407">
    <property type="component" value="Unassembled WGS sequence"/>
</dbReference>
<dbReference type="InterPro" id="IPR000326">
    <property type="entry name" value="PAP2/HPO"/>
</dbReference>
<dbReference type="PANTHER" id="PTHR14969">
    <property type="entry name" value="SPHINGOSINE-1-PHOSPHATE PHOSPHOHYDROLASE"/>
    <property type="match status" value="1"/>
</dbReference>
<evidence type="ECO:0000259" key="2">
    <source>
        <dbReference type="SMART" id="SM00014"/>
    </source>
</evidence>
<proteinExistence type="predicted"/>
<dbReference type="SUPFAM" id="SSF48317">
    <property type="entry name" value="Acid phosphatase/Vanadium-dependent haloperoxidase"/>
    <property type="match status" value="1"/>
</dbReference>
<reference evidence="3 4" key="1">
    <citation type="journal article" date="2019" name="Int. J. Syst. Evol. Microbiol.">
        <title>The Global Catalogue of Microorganisms (GCM) 10K type strain sequencing project: providing services to taxonomists for standard genome sequencing and annotation.</title>
        <authorList>
            <consortium name="The Broad Institute Genomics Platform"/>
            <consortium name="The Broad Institute Genome Sequencing Center for Infectious Disease"/>
            <person name="Wu L."/>
            <person name="Ma J."/>
        </authorList>
    </citation>
    <scope>NUCLEOTIDE SEQUENCE [LARGE SCALE GENOMIC DNA]</scope>
    <source>
        <strain evidence="3 4">DT72</strain>
    </source>
</reference>
<accession>A0ABD5WSI8</accession>
<feature type="transmembrane region" description="Helical" evidence="1">
    <location>
        <begin position="53"/>
        <end position="75"/>
    </location>
</feature>